<organism evidence="2 3">
    <name type="scientific">Erysiphe pulchra</name>
    <dbReference type="NCBI Taxonomy" id="225359"/>
    <lineage>
        <taxon>Eukaryota</taxon>
        <taxon>Fungi</taxon>
        <taxon>Dikarya</taxon>
        <taxon>Ascomycota</taxon>
        <taxon>Pezizomycotina</taxon>
        <taxon>Leotiomycetes</taxon>
        <taxon>Erysiphales</taxon>
        <taxon>Erysiphaceae</taxon>
        <taxon>Erysiphe</taxon>
    </lineage>
</organism>
<feature type="compositionally biased region" description="Polar residues" evidence="1">
    <location>
        <begin position="372"/>
        <end position="383"/>
    </location>
</feature>
<dbReference type="AlphaFoldDB" id="A0A2S4Q010"/>
<keyword evidence="3" id="KW-1185">Reference proteome</keyword>
<name>A0A2S4Q010_9PEZI</name>
<feature type="region of interest" description="Disordered" evidence="1">
    <location>
        <begin position="368"/>
        <end position="408"/>
    </location>
</feature>
<dbReference type="OrthoDB" id="5138418at2759"/>
<protein>
    <submittedName>
        <fullName evidence="2">Uncharacterized protein</fullName>
    </submittedName>
</protein>
<dbReference type="EMBL" id="PEDP01000094">
    <property type="protein sequence ID" value="POS87625.1"/>
    <property type="molecule type" value="Genomic_DNA"/>
</dbReference>
<proteinExistence type="predicted"/>
<dbReference type="Proteomes" id="UP000237438">
    <property type="component" value="Unassembled WGS sequence"/>
</dbReference>
<evidence type="ECO:0000313" key="3">
    <source>
        <dbReference type="Proteomes" id="UP000237438"/>
    </source>
</evidence>
<evidence type="ECO:0000313" key="2">
    <source>
        <dbReference type="EMBL" id="POS87625.1"/>
    </source>
</evidence>
<gene>
    <name evidence="2" type="ORF">EPUL_000848</name>
</gene>
<sequence>MINLPPQAMTFSITGANRVSLPVPNNDRLLFFSGVKAKAFQTPCKNSSDSTTSSPLHTTSATNVMSISTLGERLLKEGGARKRNLSEFADGSGIFIDEITKEQRWVSQNQRSLVNAWYQFDGRNEPSSPGITRFDNNEYGDISYRRRLDDMSTPRSKLDVCDSAHGLNSAFHGSEKAHSPGYGERGWSQVALEAINVVAGKAWEFCKNSTAIFRGFHAGGGTRYKLKYNEDSDLYFEAIENLSSDKKENLCELSQSSLYGESPCISKSLSSKSYDDVRLEYSPQRSSKRYQLSSNNNDSLERNWVVVPTMASTPNKPCHGLATKRKLLSTNLPRCSPTQTRPSCNYAASRATGGTITYRRPSLRTFRPQVSHAGSPSLSSTHRASFASPRSPGGYIPRLATPNSRTMRKHTQDTYLESPTALESKRQAQKWAVMLKKGEKKQDESIQRLDERLKEMIRQGKEALGSKFEVSLEDYDENEII</sequence>
<comment type="caution">
    <text evidence="2">The sequence shown here is derived from an EMBL/GenBank/DDBJ whole genome shotgun (WGS) entry which is preliminary data.</text>
</comment>
<accession>A0A2S4Q010</accession>
<reference evidence="2 3" key="1">
    <citation type="submission" date="2017-10" db="EMBL/GenBank/DDBJ databases">
        <title>Development of genomic resources for the powdery mildew, Erysiphe pulchra.</title>
        <authorList>
            <person name="Wadl P.A."/>
            <person name="Mack B.M."/>
            <person name="Moore G."/>
            <person name="Beltz S.B."/>
        </authorList>
    </citation>
    <scope>NUCLEOTIDE SEQUENCE [LARGE SCALE GENOMIC DNA]</scope>
    <source>
        <strain evidence="2">Cflorida</strain>
    </source>
</reference>
<evidence type="ECO:0000256" key="1">
    <source>
        <dbReference type="SAM" id="MobiDB-lite"/>
    </source>
</evidence>